<dbReference type="InterPro" id="IPR001365">
    <property type="entry name" value="A_deaminase_dom"/>
</dbReference>
<gene>
    <name evidence="8" type="ORF">S01H1_23084</name>
</gene>
<protein>
    <recommendedName>
        <fullName evidence="3">adenosine deaminase</fullName>
        <ecNumber evidence="3">3.5.4.4</ecNumber>
    </recommendedName>
</protein>
<evidence type="ECO:0000256" key="5">
    <source>
        <dbReference type="ARBA" id="ARBA00022801"/>
    </source>
</evidence>
<dbReference type="Gene3D" id="3.20.20.140">
    <property type="entry name" value="Metal-dependent hydrolases"/>
    <property type="match status" value="1"/>
</dbReference>
<keyword evidence="4" id="KW-0479">Metal-binding</keyword>
<dbReference type="InterPro" id="IPR032466">
    <property type="entry name" value="Metal_Hydrolase"/>
</dbReference>
<dbReference type="PANTHER" id="PTHR11409">
    <property type="entry name" value="ADENOSINE DEAMINASE"/>
    <property type="match status" value="1"/>
</dbReference>
<sequence>EVCPTSNYQSGVITNLTLHPIQKMIDSGLNVTINTDDPGISQITLSDEYWLLYERIGLNNAAPKERVAAAARAAFLPPEEREMLVASLEDEQDRATNPQ</sequence>
<comment type="caution">
    <text evidence="8">The sequence shown here is derived from an EMBL/GenBank/DDBJ whole genome shotgun (WGS) entry which is preliminary data.</text>
</comment>
<dbReference type="GO" id="GO:0046103">
    <property type="term" value="P:inosine biosynthetic process"/>
    <property type="evidence" value="ECO:0007669"/>
    <property type="project" value="TreeGrafter"/>
</dbReference>
<proteinExistence type="inferred from homology"/>
<feature type="non-terminal residue" evidence="8">
    <location>
        <position position="1"/>
    </location>
</feature>
<dbReference type="Pfam" id="PF00962">
    <property type="entry name" value="A_deaminase"/>
    <property type="match status" value="1"/>
</dbReference>
<comment type="cofactor">
    <cofactor evidence="1">
        <name>Zn(2+)</name>
        <dbReference type="ChEBI" id="CHEBI:29105"/>
    </cofactor>
</comment>
<keyword evidence="6" id="KW-0862">Zinc</keyword>
<feature type="domain" description="Adenosine deaminase" evidence="7">
    <location>
        <begin position="1"/>
        <end position="88"/>
    </location>
</feature>
<dbReference type="GO" id="GO:0005829">
    <property type="term" value="C:cytosol"/>
    <property type="evidence" value="ECO:0007669"/>
    <property type="project" value="TreeGrafter"/>
</dbReference>
<organism evidence="8">
    <name type="scientific">marine sediment metagenome</name>
    <dbReference type="NCBI Taxonomy" id="412755"/>
    <lineage>
        <taxon>unclassified sequences</taxon>
        <taxon>metagenomes</taxon>
        <taxon>ecological metagenomes</taxon>
    </lineage>
</organism>
<dbReference type="EC" id="3.5.4.4" evidence="3"/>
<dbReference type="PANTHER" id="PTHR11409:SF43">
    <property type="entry name" value="ADENOSINE DEAMINASE"/>
    <property type="match status" value="1"/>
</dbReference>
<evidence type="ECO:0000256" key="4">
    <source>
        <dbReference type="ARBA" id="ARBA00022723"/>
    </source>
</evidence>
<evidence type="ECO:0000313" key="8">
    <source>
        <dbReference type="EMBL" id="GAF94518.1"/>
    </source>
</evidence>
<dbReference type="GO" id="GO:0004000">
    <property type="term" value="F:adenosine deaminase activity"/>
    <property type="evidence" value="ECO:0007669"/>
    <property type="project" value="UniProtKB-ARBA"/>
</dbReference>
<dbReference type="GO" id="GO:0046872">
    <property type="term" value="F:metal ion binding"/>
    <property type="evidence" value="ECO:0007669"/>
    <property type="project" value="UniProtKB-KW"/>
</dbReference>
<evidence type="ECO:0000259" key="7">
    <source>
        <dbReference type="Pfam" id="PF00962"/>
    </source>
</evidence>
<dbReference type="EMBL" id="BARS01013207">
    <property type="protein sequence ID" value="GAF94518.1"/>
    <property type="molecule type" value="Genomic_DNA"/>
</dbReference>
<name>X0TLU6_9ZZZZ</name>
<reference evidence="8" key="1">
    <citation type="journal article" date="2014" name="Front. Microbiol.">
        <title>High frequency of phylogenetically diverse reductive dehalogenase-homologous genes in deep subseafloor sedimentary metagenomes.</title>
        <authorList>
            <person name="Kawai M."/>
            <person name="Futagami T."/>
            <person name="Toyoda A."/>
            <person name="Takaki Y."/>
            <person name="Nishi S."/>
            <person name="Hori S."/>
            <person name="Arai W."/>
            <person name="Tsubouchi T."/>
            <person name="Morono Y."/>
            <person name="Uchiyama I."/>
            <person name="Ito T."/>
            <person name="Fujiyama A."/>
            <person name="Inagaki F."/>
            <person name="Takami H."/>
        </authorList>
    </citation>
    <scope>NUCLEOTIDE SEQUENCE</scope>
    <source>
        <strain evidence="8">Expedition CK06-06</strain>
    </source>
</reference>
<evidence type="ECO:0000256" key="1">
    <source>
        <dbReference type="ARBA" id="ARBA00001947"/>
    </source>
</evidence>
<evidence type="ECO:0000256" key="2">
    <source>
        <dbReference type="ARBA" id="ARBA00006676"/>
    </source>
</evidence>
<evidence type="ECO:0000256" key="6">
    <source>
        <dbReference type="ARBA" id="ARBA00022833"/>
    </source>
</evidence>
<accession>X0TLU6</accession>
<comment type="similarity">
    <text evidence="2">Belongs to the metallo-dependent hydrolases superfamily. Adenosine and AMP deaminases family.</text>
</comment>
<keyword evidence="5" id="KW-0378">Hydrolase</keyword>
<dbReference type="GO" id="GO:0043103">
    <property type="term" value="P:hypoxanthine salvage"/>
    <property type="evidence" value="ECO:0007669"/>
    <property type="project" value="TreeGrafter"/>
</dbReference>
<dbReference type="InterPro" id="IPR006330">
    <property type="entry name" value="Ado/ade_deaminase"/>
</dbReference>
<dbReference type="AlphaFoldDB" id="X0TLU6"/>
<evidence type="ECO:0000256" key="3">
    <source>
        <dbReference type="ARBA" id="ARBA00012784"/>
    </source>
</evidence>
<dbReference type="SUPFAM" id="SSF51556">
    <property type="entry name" value="Metallo-dependent hydrolases"/>
    <property type="match status" value="1"/>
</dbReference>
<dbReference type="GO" id="GO:0006154">
    <property type="term" value="P:adenosine catabolic process"/>
    <property type="evidence" value="ECO:0007669"/>
    <property type="project" value="TreeGrafter"/>
</dbReference>